<reference evidence="3" key="1">
    <citation type="submission" date="2013-01" db="EMBL/GenBank/DDBJ databases">
        <title>Draft Genome Sequence of a Mulberry Tree, Morus notabilis C.K. Schneid.</title>
        <authorList>
            <person name="He N."/>
            <person name="Zhao S."/>
        </authorList>
    </citation>
    <scope>NUCLEOTIDE SEQUENCE</scope>
</reference>
<evidence type="ECO:0000313" key="3">
    <source>
        <dbReference type="Proteomes" id="UP000030645"/>
    </source>
</evidence>
<evidence type="ECO:0000313" key="2">
    <source>
        <dbReference type="EMBL" id="EXB63253.1"/>
    </source>
</evidence>
<feature type="compositionally biased region" description="Basic and acidic residues" evidence="1">
    <location>
        <begin position="15"/>
        <end position="34"/>
    </location>
</feature>
<gene>
    <name evidence="2" type="ORF">L484_012443</name>
</gene>
<accession>W9R8X0</accession>
<proteinExistence type="predicted"/>
<sequence>MDMNPNSSHVVYDSGDAHESELLKNKEHSGDSSKPKNINCEKSSEQVSELPKEVRNLKEKNPICPQDIEPNIVNCETNSEQIDASKLGPFHRFMSPVKNQRSTSTWSNKLSDVYLIKWITTASGRRRSRGRDLPRSEEYWNFVVTMSAVGIASFTGTWRTHQRDLREFGLCGWGLKGRESESEGRVNVCERMRGQRRGVLIRLENTCPGPAIKLNNA</sequence>
<protein>
    <submittedName>
        <fullName evidence="2">Uncharacterized protein</fullName>
    </submittedName>
</protein>
<feature type="region of interest" description="Disordered" evidence="1">
    <location>
        <begin position="1"/>
        <end position="52"/>
    </location>
</feature>
<dbReference type="Proteomes" id="UP000030645">
    <property type="component" value="Unassembled WGS sequence"/>
</dbReference>
<organism evidence="2 3">
    <name type="scientific">Morus notabilis</name>
    <dbReference type="NCBI Taxonomy" id="981085"/>
    <lineage>
        <taxon>Eukaryota</taxon>
        <taxon>Viridiplantae</taxon>
        <taxon>Streptophyta</taxon>
        <taxon>Embryophyta</taxon>
        <taxon>Tracheophyta</taxon>
        <taxon>Spermatophyta</taxon>
        <taxon>Magnoliopsida</taxon>
        <taxon>eudicotyledons</taxon>
        <taxon>Gunneridae</taxon>
        <taxon>Pentapetalae</taxon>
        <taxon>rosids</taxon>
        <taxon>fabids</taxon>
        <taxon>Rosales</taxon>
        <taxon>Moraceae</taxon>
        <taxon>Moreae</taxon>
        <taxon>Morus</taxon>
    </lineage>
</organism>
<evidence type="ECO:0000256" key="1">
    <source>
        <dbReference type="SAM" id="MobiDB-lite"/>
    </source>
</evidence>
<name>W9R8X0_9ROSA</name>
<dbReference type="EMBL" id="KE344484">
    <property type="protein sequence ID" value="EXB63253.1"/>
    <property type="molecule type" value="Genomic_DNA"/>
</dbReference>
<dbReference type="AlphaFoldDB" id="W9R8X0"/>
<keyword evidence="3" id="KW-1185">Reference proteome</keyword>